<dbReference type="AlphaFoldDB" id="A0A7X6BH09"/>
<feature type="domain" description="SPOR" evidence="3">
    <location>
        <begin position="340"/>
        <end position="423"/>
    </location>
</feature>
<dbReference type="Gene3D" id="3.30.70.1070">
    <property type="entry name" value="Sporulation related repeat"/>
    <property type="match status" value="1"/>
</dbReference>
<dbReference type="RefSeq" id="WP_168068922.1">
    <property type="nucleotide sequence ID" value="NZ_JAATJC010000001.1"/>
</dbReference>
<dbReference type="SUPFAM" id="SSF48452">
    <property type="entry name" value="TPR-like"/>
    <property type="match status" value="1"/>
</dbReference>
<keyword evidence="5" id="KW-1185">Reference proteome</keyword>
<evidence type="ECO:0000256" key="1">
    <source>
        <dbReference type="PROSITE-ProRule" id="PRU00339"/>
    </source>
</evidence>
<dbReference type="Gene3D" id="1.25.40.10">
    <property type="entry name" value="Tetratricopeptide repeat domain"/>
    <property type="match status" value="1"/>
</dbReference>
<keyword evidence="2" id="KW-0732">Signal</keyword>
<dbReference type="GO" id="GO:0042834">
    <property type="term" value="F:peptidoglycan binding"/>
    <property type="evidence" value="ECO:0007669"/>
    <property type="project" value="InterPro"/>
</dbReference>
<evidence type="ECO:0000313" key="4">
    <source>
        <dbReference type="EMBL" id="NJC06005.1"/>
    </source>
</evidence>
<organism evidence="4 5">
    <name type="scientific">Sphingomonas kaistensis</name>
    <dbReference type="NCBI Taxonomy" id="298708"/>
    <lineage>
        <taxon>Bacteria</taxon>
        <taxon>Pseudomonadati</taxon>
        <taxon>Pseudomonadota</taxon>
        <taxon>Alphaproteobacteria</taxon>
        <taxon>Sphingomonadales</taxon>
        <taxon>Sphingomonadaceae</taxon>
        <taxon>Sphingomonas</taxon>
    </lineage>
</organism>
<dbReference type="InterPro" id="IPR007730">
    <property type="entry name" value="SPOR-like_dom"/>
</dbReference>
<dbReference type="SUPFAM" id="SSF110997">
    <property type="entry name" value="Sporulation related repeat"/>
    <property type="match status" value="1"/>
</dbReference>
<gene>
    <name evidence="4" type="ORF">GGQ97_001798</name>
</gene>
<dbReference type="EMBL" id="JAATJC010000001">
    <property type="protein sequence ID" value="NJC06005.1"/>
    <property type="molecule type" value="Genomic_DNA"/>
</dbReference>
<dbReference type="InterPro" id="IPR011990">
    <property type="entry name" value="TPR-like_helical_dom_sf"/>
</dbReference>
<reference evidence="4 5" key="1">
    <citation type="submission" date="2020-03" db="EMBL/GenBank/DDBJ databases">
        <title>Genomic Encyclopedia of Type Strains, Phase IV (KMG-IV): sequencing the most valuable type-strain genomes for metagenomic binning, comparative biology and taxonomic classification.</title>
        <authorList>
            <person name="Goeker M."/>
        </authorList>
    </citation>
    <scope>NUCLEOTIDE SEQUENCE [LARGE SCALE GENOMIC DNA]</scope>
    <source>
        <strain evidence="4 5">DSM 16846</strain>
    </source>
</reference>
<accession>A0A7X6BH09</accession>
<dbReference type="Pfam" id="PF05036">
    <property type="entry name" value="SPOR"/>
    <property type="match status" value="1"/>
</dbReference>
<protein>
    <submittedName>
        <fullName evidence="4">Flp pilus assembly protein TadD</fullName>
    </submittedName>
</protein>
<proteinExistence type="predicted"/>
<evidence type="ECO:0000259" key="3">
    <source>
        <dbReference type="PROSITE" id="PS51724"/>
    </source>
</evidence>
<dbReference type="PROSITE" id="PS51724">
    <property type="entry name" value="SPOR"/>
    <property type="match status" value="1"/>
</dbReference>
<dbReference type="PROSITE" id="PS51257">
    <property type="entry name" value="PROKAR_LIPOPROTEIN"/>
    <property type="match status" value="1"/>
</dbReference>
<feature type="chain" id="PRO_5030995007" evidence="2">
    <location>
        <begin position="18"/>
        <end position="434"/>
    </location>
</feature>
<dbReference type="Proteomes" id="UP000558192">
    <property type="component" value="Unassembled WGS sequence"/>
</dbReference>
<evidence type="ECO:0000313" key="5">
    <source>
        <dbReference type="Proteomes" id="UP000558192"/>
    </source>
</evidence>
<dbReference type="InterPro" id="IPR019734">
    <property type="entry name" value="TPR_rpt"/>
</dbReference>
<keyword evidence="1" id="KW-0802">TPR repeat</keyword>
<feature type="repeat" description="TPR" evidence="1">
    <location>
        <begin position="75"/>
        <end position="108"/>
    </location>
</feature>
<sequence length="434" mass="44734">MTKSRSALLAASSIVMAAALTGCALGGGKPKHFGGLAENSNIGVAMRAQAALQQGDVASAVSYAERAVEKSPADAAFRTLLGNAYLAAGRFRSAEAAFADALAIYPNQVGVPLKLALAQVAQGRGEAAAQTLDTYSQVISPADAGLAMALAGRPGAAIETLELAARGDEADSRVRQNLALAHAIAGDWTRARRVAEQDLSGDQLEQRMSEWATFARPGAAATQVASLIGIKAPAATDSGMPVRLALRSQNVRSAAVSVPAPPVTENRVLAEAAPQPEMPLAEQQPVAVAAADVPPPAAQVQYAASAPDVAAMVDSLRAERVKPSGGLPKVAELRRAAAKRFGMSQAVVQLGAYATEAGVKAGWSTIARRHRDVTAYVPASARFAGARGTVYRLSLKGFASDGEARRLCMQLKSSGATCFVRNAAGDSPVRFASR</sequence>
<dbReference type="SMART" id="SM00028">
    <property type="entry name" value="TPR"/>
    <property type="match status" value="2"/>
</dbReference>
<dbReference type="PROSITE" id="PS50005">
    <property type="entry name" value="TPR"/>
    <property type="match status" value="1"/>
</dbReference>
<comment type="caution">
    <text evidence="4">The sequence shown here is derived from an EMBL/GenBank/DDBJ whole genome shotgun (WGS) entry which is preliminary data.</text>
</comment>
<feature type="signal peptide" evidence="2">
    <location>
        <begin position="1"/>
        <end position="17"/>
    </location>
</feature>
<dbReference type="Pfam" id="PF14559">
    <property type="entry name" value="TPR_19"/>
    <property type="match status" value="1"/>
</dbReference>
<evidence type="ECO:0000256" key="2">
    <source>
        <dbReference type="SAM" id="SignalP"/>
    </source>
</evidence>
<dbReference type="InterPro" id="IPR036680">
    <property type="entry name" value="SPOR-like_sf"/>
</dbReference>
<name>A0A7X6BH09_9SPHN</name>